<reference evidence="2 3" key="1">
    <citation type="submission" date="2022-12" db="EMBL/GenBank/DDBJ databases">
        <title>Chromosome-level genome of Tegillarca granosa.</title>
        <authorList>
            <person name="Kim J."/>
        </authorList>
    </citation>
    <scope>NUCLEOTIDE SEQUENCE [LARGE SCALE GENOMIC DNA]</scope>
    <source>
        <strain evidence="2">Teg-2019</strain>
        <tissue evidence="2">Adductor muscle</tissue>
    </source>
</reference>
<dbReference type="EMBL" id="JARBDR010000497">
    <property type="protein sequence ID" value="KAJ8311320.1"/>
    <property type="molecule type" value="Genomic_DNA"/>
</dbReference>
<organism evidence="2 3">
    <name type="scientific">Tegillarca granosa</name>
    <name type="common">Malaysian cockle</name>
    <name type="synonym">Anadara granosa</name>
    <dbReference type="NCBI Taxonomy" id="220873"/>
    <lineage>
        <taxon>Eukaryota</taxon>
        <taxon>Metazoa</taxon>
        <taxon>Spiralia</taxon>
        <taxon>Lophotrochozoa</taxon>
        <taxon>Mollusca</taxon>
        <taxon>Bivalvia</taxon>
        <taxon>Autobranchia</taxon>
        <taxon>Pteriomorphia</taxon>
        <taxon>Arcoida</taxon>
        <taxon>Arcoidea</taxon>
        <taxon>Arcidae</taxon>
        <taxon>Tegillarca</taxon>
    </lineage>
</organism>
<evidence type="ECO:0000313" key="3">
    <source>
        <dbReference type="Proteomes" id="UP001217089"/>
    </source>
</evidence>
<name>A0ABQ9F509_TEGGR</name>
<accession>A0ABQ9F509</accession>
<keyword evidence="3" id="KW-1185">Reference proteome</keyword>
<dbReference type="Proteomes" id="UP001217089">
    <property type="component" value="Unassembled WGS sequence"/>
</dbReference>
<gene>
    <name evidence="2" type="ORF">KUTeg_011128</name>
</gene>
<feature type="compositionally biased region" description="Basic and acidic residues" evidence="1">
    <location>
        <begin position="15"/>
        <end position="33"/>
    </location>
</feature>
<sequence>MGTNLQNPDAEETDPEKILEFTRKPKQAPEYKPRSRSLSDLPGGIRVPILLKQRQRLQPKLQENLAGLEELKLLKEKQQQLIDSAKTLSVLKSNNQTEQSETTKLHLGLGKNF</sequence>
<feature type="region of interest" description="Disordered" evidence="1">
    <location>
        <begin position="93"/>
        <end position="113"/>
    </location>
</feature>
<comment type="caution">
    <text evidence="2">The sequence shown here is derived from an EMBL/GenBank/DDBJ whole genome shotgun (WGS) entry which is preliminary data.</text>
</comment>
<feature type="region of interest" description="Disordered" evidence="1">
    <location>
        <begin position="1"/>
        <end position="39"/>
    </location>
</feature>
<evidence type="ECO:0000313" key="2">
    <source>
        <dbReference type="EMBL" id="KAJ8311320.1"/>
    </source>
</evidence>
<feature type="compositionally biased region" description="Polar residues" evidence="1">
    <location>
        <begin position="93"/>
        <end position="102"/>
    </location>
</feature>
<protein>
    <submittedName>
        <fullName evidence="2">Uncharacterized protein</fullName>
    </submittedName>
</protein>
<proteinExistence type="predicted"/>
<evidence type="ECO:0000256" key="1">
    <source>
        <dbReference type="SAM" id="MobiDB-lite"/>
    </source>
</evidence>